<dbReference type="EMBL" id="BAAATD010000022">
    <property type="protein sequence ID" value="GAA2637254.1"/>
    <property type="molecule type" value="Genomic_DNA"/>
</dbReference>
<evidence type="ECO:0000313" key="2">
    <source>
        <dbReference type="EMBL" id="GAA2637254.1"/>
    </source>
</evidence>
<feature type="region of interest" description="Disordered" evidence="1">
    <location>
        <begin position="58"/>
        <end position="94"/>
    </location>
</feature>
<evidence type="ECO:0000313" key="3">
    <source>
        <dbReference type="Proteomes" id="UP001501509"/>
    </source>
</evidence>
<organism evidence="2 3">
    <name type="scientific">Actinomadura fulvescens</name>
    <dbReference type="NCBI Taxonomy" id="46160"/>
    <lineage>
        <taxon>Bacteria</taxon>
        <taxon>Bacillati</taxon>
        <taxon>Actinomycetota</taxon>
        <taxon>Actinomycetes</taxon>
        <taxon>Streptosporangiales</taxon>
        <taxon>Thermomonosporaceae</taxon>
        <taxon>Actinomadura</taxon>
    </lineage>
</organism>
<evidence type="ECO:0000256" key="1">
    <source>
        <dbReference type="SAM" id="MobiDB-lite"/>
    </source>
</evidence>
<feature type="compositionally biased region" description="Low complexity" evidence="1">
    <location>
        <begin position="75"/>
        <end position="94"/>
    </location>
</feature>
<dbReference type="RefSeq" id="WP_344549001.1">
    <property type="nucleotide sequence ID" value="NZ_BAAATD010000022.1"/>
</dbReference>
<name>A0ABN3QX05_9ACTN</name>
<accession>A0ABN3QX05</accession>
<comment type="caution">
    <text evidence="2">The sequence shown here is derived from an EMBL/GenBank/DDBJ whole genome shotgun (WGS) entry which is preliminary data.</text>
</comment>
<dbReference type="Gene3D" id="1.10.287.160">
    <property type="entry name" value="HR1 repeat"/>
    <property type="match status" value="1"/>
</dbReference>
<sequence>MADDAWAQVVRKQITGIASFLDITRDGLDLMGPDDERAARVHQAHAAFEWMAKVFDNAPPLNPGGGNELDSTELDGAGSHDAGSHGAWADGEET</sequence>
<proteinExistence type="predicted"/>
<reference evidence="2 3" key="1">
    <citation type="journal article" date="2019" name="Int. J. Syst. Evol. Microbiol.">
        <title>The Global Catalogue of Microorganisms (GCM) 10K type strain sequencing project: providing services to taxonomists for standard genome sequencing and annotation.</title>
        <authorList>
            <consortium name="The Broad Institute Genomics Platform"/>
            <consortium name="The Broad Institute Genome Sequencing Center for Infectious Disease"/>
            <person name="Wu L."/>
            <person name="Ma J."/>
        </authorList>
    </citation>
    <scope>NUCLEOTIDE SEQUENCE [LARGE SCALE GENOMIC DNA]</scope>
    <source>
        <strain evidence="2 3">JCM 6833</strain>
    </source>
</reference>
<keyword evidence="3" id="KW-1185">Reference proteome</keyword>
<protein>
    <submittedName>
        <fullName evidence="2">Uncharacterized protein</fullName>
    </submittedName>
</protein>
<gene>
    <name evidence="2" type="ORF">GCM10010411_90830</name>
</gene>
<dbReference type="Proteomes" id="UP001501509">
    <property type="component" value="Unassembled WGS sequence"/>
</dbReference>